<dbReference type="CDD" id="cd06185">
    <property type="entry name" value="PDR_like"/>
    <property type="match status" value="1"/>
</dbReference>
<sequence length="321" mass="34775">MSTPKLTVRVARKTLAADGICCIELVAANDAVLPAFTAGSHIDVYLPGGIVRQYSLCNDPDETGRYVLGVLSDPNSRGGSRAMHEVVLEGDSLEISVPRNHFELSPNAQQHVLFAGGIGVTPILSMVHFLARNSQPFKLHYCTRSKATTAFVEPLSAAPLAAHVTHYFDDAIDAPKLELECELKTLRPGTHIYVCGPKGFMDWVLGTARSCGWPESQLHYEFFAAQAPDLSEAGSFDVRIASSGQVIHIAKDKTVVQALAECGIEIETSCEQGICGTCLTGVKEGRPDHKDLFLTPEEHDLNDQFTPCCSRSLTPLLVLDL</sequence>
<dbReference type="RefSeq" id="WP_354446007.1">
    <property type="nucleotide sequence ID" value="NZ_JBEPSH010000007.1"/>
</dbReference>
<dbReference type="PROSITE" id="PS51384">
    <property type="entry name" value="FAD_FR"/>
    <property type="match status" value="1"/>
</dbReference>
<dbReference type="InterPro" id="IPR012675">
    <property type="entry name" value="Beta-grasp_dom_sf"/>
</dbReference>
<feature type="domain" description="2Fe-2S ferredoxin-type" evidence="9">
    <location>
        <begin position="236"/>
        <end position="321"/>
    </location>
</feature>
<evidence type="ECO:0000256" key="8">
    <source>
        <dbReference type="ARBA" id="ARBA00023014"/>
    </source>
</evidence>
<evidence type="ECO:0000256" key="4">
    <source>
        <dbReference type="ARBA" id="ARBA00022714"/>
    </source>
</evidence>
<accession>A0ABV2QC69</accession>
<dbReference type="InterPro" id="IPR039261">
    <property type="entry name" value="FNR_nucleotide-bd"/>
</dbReference>
<keyword evidence="4" id="KW-0001">2Fe-2S</keyword>
<proteinExistence type="predicted"/>
<dbReference type="InterPro" id="IPR017927">
    <property type="entry name" value="FAD-bd_FR_type"/>
</dbReference>
<keyword evidence="3" id="KW-0288">FMN</keyword>
<comment type="cofactor">
    <cofactor evidence="1">
        <name>FMN</name>
        <dbReference type="ChEBI" id="CHEBI:58210"/>
    </cofactor>
</comment>
<dbReference type="Proteomes" id="UP001549320">
    <property type="component" value="Unassembled WGS sequence"/>
</dbReference>
<dbReference type="InterPro" id="IPR054582">
    <property type="entry name" value="DmmA-like_N"/>
</dbReference>
<evidence type="ECO:0000313" key="11">
    <source>
        <dbReference type="EMBL" id="MET4578618.1"/>
    </source>
</evidence>
<dbReference type="CDD" id="cd00207">
    <property type="entry name" value="fer2"/>
    <property type="match status" value="1"/>
</dbReference>
<dbReference type="InterPro" id="IPR036010">
    <property type="entry name" value="2Fe-2S_ferredoxin-like_sf"/>
</dbReference>
<evidence type="ECO:0000256" key="5">
    <source>
        <dbReference type="ARBA" id="ARBA00022723"/>
    </source>
</evidence>
<dbReference type="Gene3D" id="3.40.50.80">
    <property type="entry name" value="Nucleotide-binding domain of ferredoxin-NADP reductase (FNR) module"/>
    <property type="match status" value="1"/>
</dbReference>
<evidence type="ECO:0000313" key="12">
    <source>
        <dbReference type="Proteomes" id="UP001549320"/>
    </source>
</evidence>
<dbReference type="PANTHER" id="PTHR47354">
    <property type="entry name" value="NADH OXIDOREDUCTASE HCR"/>
    <property type="match status" value="1"/>
</dbReference>
<dbReference type="PANTHER" id="PTHR47354:SF1">
    <property type="entry name" value="CARNITINE MONOOXYGENASE REDUCTASE SUBUNIT"/>
    <property type="match status" value="1"/>
</dbReference>
<comment type="caution">
    <text evidence="11">The sequence shown here is derived from an EMBL/GenBank/DDBJ whole genome shotgun (WGS) entry which is preliminary data.</text>
</comment>
<dbReference type="Pfam" id="PF00111">
    <property type="entry name" value="Fer2"/>
    <property type="match status" value="1"/>
</dbReference>
<dbReference type="PROSITE" id="PS00197">
    <property type="entry name" value="2FE2S_FER_1"/>
    <property type="match status" value="1"/>
</dbReference>
<keyword evidence="12" id="KW-1185">Reference proteome</keyword>
<dbReference type="InterPro" id="IPR001041">
    <property type="entry name" value="2Fe-2S_ferredoxin-type"/>
</dbReference>
<evidence type="ECO:0000256" key="6">
    <source>
        <dbReference type="ARBA" id="ARBA00023002"/>
    </source>
</evidence>
<keyword evidence="2" id="KW-0285">Flavoprotein</keyword>
<dbReference type="Gene3D" id="3.10.20.30">
    <property type="match status" value="1"/>
</dbReference>
<protein>
    <submittedName>
        <fullName evidence="11">Vanillate O-demethylase ferredoxin subunit</fullName>
    </submittedName>
</protein>
<evidence type="ECO:0000259" key="9">
    <source>
        <dbReference type="PROSITE" id="PS51085"/>
    </source>
</evidence>
<dbReference type="EMBL" id="JBEPSH010000007">
    <property type="protein sequence ID" value="MET4578618.1"/>
    <property type="molecule type" value="Genomic_DNA"/>
</dbReference>
<keyword evidence="8" id="KW-0411">Iron-sulfur</keyword>
<evidence type="ECO:0000256" key="7">
    <source>
        <dbReference type="ARBA" id="ARBA00023004"/>
    </source>
</evidence>
<keyword evidence="5" id="KW-0479">Metal-binding</keyword>
<name>A0ABV2QC69_9BURK</name>
<evidence type="ECO:0000256" key="1">
    <source>
        <dbReference type="ARBA" id="ARBA00001917"/>
    </source>
</evidence>
<dbReference type="Gene3D" id="2.40.30.10">
    <property type="entry name" value="Translation factors"/>
    <property type="match status" value="1"/>
</dbReference>
<keyword evidence="7" id="KW-0408">Iron</keyword>
<evidence type="ECO:0000256" key="2">
    <source>
        <dbReference type="ARBA" id="ARBA00022630"/>
    </source>
</evidence>
<evidence type="ECO:0000256" key="3">
    <source>
        <dbReference type="ARBA" id="ARBA00022643"/>
    </source>
</evidence>
<gene>
    <name evidence="11" type="ORF">ABIE13_003734</name>
</gene>
<dbReference type="SUPFAM" id="SSF52343">
    <property type="entry name" value="Ferredoxin reductase-like, C-terminal NADP-linked domain"/>
    <property type="match status" value="1"/>
</dbReference>
<dbReference type="SUPFAM" id="SSF63380">
    <property type="entry name" value="Riboflavin synthase domain-like"/>
    <property type="match status" value="1"/>
</dbReference>
<dbReference type="Pfam" id="PF22290">
    <property type="entry name" value="DmmA-like_N"/>
    <property type="match status" value="1"/>
</dbReference>
<dbReference type="PRINTS" id="PR00409">
    <property type="entry name" value="PHDIOXRDTASE"/>
</dbReference>
<dbReference type="SUPFAM" id="SSF54292">
    <property type="entry name" value="2Fe-2S ferredoxin-like"/>
    <property type="match status" value="1"/>
</dbReference>
<feature type="domain" description="FAD-binding FR-type" evidence="10">
    <location>
        <begin position="3"/>
        <end position="105"/>
    </location>
</feature>
<dbReference type="InterPro" id="IPR050415">
    <property type="entry name" value="MRET"/>
</dbReference>
<dbReference type="InterPro" id="IPR006058">
    <property type="entry name" value="2Fe2S_fd_BS"/>
</dbReference>
<dbReference type="InterPro" id="IPR017938">
    <property type="entry name" value="Riboflavin_synthase-like_b-brl"/>
</dbReference>
<evidence type="ECO:0000259" key="10">
    <source>
        <dbReference type="PROSITE" id="PS51384"/>
    </source>
</evidence>
<reference evidence="11 12" key="1">
    <citation type="submission" date="2024-06" db="EMBL/GenBank/DDBJ databases">
        <title>Sorghum-associated microbial communities from plants grown in Nebraska, USA.</title>
        <authorList>
            <person name="Schachtman D."/>
        </authorList>
    </citation>
    <scope>NUCLEOTIDE SEQUENCE [LARGE SCALE GENOMIC DNA]</scope>
    <source>
        <strain evidence="11 12">2709</strain>
    </source>
</reference>
<keyword evidence="6" id="KW-0560">Oxidoreductase</keyword>
<organism evidence="11 12">
    <name type="scientific">Ottowia thiooxydans</name>
    <dbReference type="NCBI Taxonomy" id="219182"/>
    <lineage>
        <taxon>Bacteria</taxon>
        <taxon>Pseudomonadati</taxon>
        <taxon>Pseudomonadota</taxon>
        <taxon>Betaproteobacteria</taxon>
        <taxon>Burkholderiales</taxon>
        <taxon>Comamonadaceae</taxon>
        <taxon>Ottowia</taxon>
    </lineage>
</organism>
<dbReference type="PROSITE" id="PS51085">
    <property type="entry name" value="2FE2S_FER_2"/>
    <property type="match status" value="1"/>
</dbReference>